<name>A0ACB8BNX3_9AGAM</name>
<dbReference type="Proteomes" id="UP000790709">
    <property type="component" value="Unassembled WGS sequence"/>
</dbReference>
<evidence type="ECO:0000313" key="1">
    <source>
        <dbReference type="EMBL" id="KAH7927339.1"/>
    </source>
</evidence>
<sequence>MSHRLRVVFTFAVQSVHIPALASLSSWPCHIVATMAKFVPPFFQHLRQVPWSYSRPFECHTTRHRVGARGRCDPLRLHREDCCSHSSQSHGSHFLRQCMHSRPSSLRSPTIPTRGLLLPQLTVPRAPLSLVCSDHQTIHGPCSPSALSLFIASIPLLSSLPQRQSLSLFVFPRILASCRSILVIPNVPTCHSSLGFVQHMTYCAGASISPSFVVRLLFRSPTNLPPTPIIPLSGHVSRHRSLHLYSHIPVRYMDYSGLPFYIIRTSL</sequence>
<proteinExistence type="predicted"/>
<gene>
    <name evidence="1" type="ORF">BV22DRAFT_289465</name>
</gene>
<protein>
    <submittedName>
        <fullName evidence="1">Uncharacterized protein</fullName>
    </submittedName>
</protein>
<comment type="caution">
    <text evidence="1">The sequence shown here is derived from an EMBL/GenBank/DDBJ whole genome shotgun (WGS) entry which is preliminary data.</text>
</comment>
<accession>A0ACB8BNX3</accession>
<evidence type="ECO:0000313" key="2">
    <source>
        <dbReference type="Proteomes" id="UP000790709"/>
    </source>
</evidence>
<organism evidence="1 2">
    <name type="scientific">Leucogyrophana mollusca</name>
    <dbReference type="NCBI Taxonomy" id="85980"/>
    <lineage>
        <taxon>Eukaryota</taxon>
        <taxon>Fungi</taxon>
        <taxon>Dikarya</taxon>
        <taxon>Basidiomycota</taxon>
        <taxon>Agaricomycotina</taxon>
        <taxon>Agaricomycetes</taxon>
        <taxon>Agaricomycetidae</taxon>
        <taxon>Boletales</taxon>
        <taxon>Boletales incertae sedis</taxon>
        <taxon>Leucogyrophana</taxon>
    </lineage>
</organism>
<reference evidence="1" key="1">
    <citation type="journal article" date="2021" name="New Phytol.">
        <title>Evolutionary innovations through gain and loss of genes in the ectomycorrhizal Boletales.</title>
        <authorList>
            <person name="Wu G."/>
            <person name="Miyauchi S."/>
            <person name="Morin E."/>
            <person name="Kuo A."/>
            <person name="Drula E."/>
            <person name="Varga T."/>
            <person name="Kohler A."/>
            <person name="Feng B."/>
            <person name="Cao Y."/>
            <person name="Lipzen A."/>
            <person name="Daum C."/>
            <person name="Hundley H."/>
            <person name="Pangilinan J."/>
            <person name="Johnson J."/>
            <person name="Barry K."/>
            <person name="LaButti K."/>
            <person name="Ng V."/>
            <person name="Ahrendt S."/>
            <person name="Min B."/>
            <person name="Choi I.G."/>
            <person name="Park H."/>
            <person name="Plett J.M."/>
            <person name="Magnuson J."/>
            <person name="Spatafora J.W."/>
            <person name="Nagy L.G."/>
            <person name="Henrissat B."/>
            <person name="Grigoriev I.V."/>
            <person name="Yang Z.L."/>
            <person name="Xu J."/>
            <person name="Martin F.M."/>
        </authorList>
    </citation>
    <scope>NUCLEOTIDE SEQUENCE</scope>
    <source>
        <strain evidence="1">KUC20120723A-06</strain>
    </source>
</reference>
<keyword evidence="2" id="KW-1185">Reference proteome</keyword>
<dbReference type="EMBL" id="MU266368">
    <property type="protein sequence ID" value="KAH7927339.1"/>
    <property type="molecule type" value="Genomic_DNA"/>
</dbReference>